<evidence type="ECO:0000313" key="2">
    <source>
        <dbReference type="Proteomes" id="UP000276437"/>
    </source>
</evidence>
<dbReference type="EMBL" id="AP018449">
    <property type="protein sequence ID" value="BBB91021.1"/>
    <property type="molecule type" value="Genomic_DNA"/>
</dbReference>
<gene>
    <name evidence="1" type="ORF">MAMMFC1_01689</name>
</gene>
<proteinExistence type="predicted"/>
<organism evidence="1 2">
    <name type="scientific">Methylomusa anaerophila</name>
    <dbReference type="NCBI Taxonomy" id="1930071"/>
    <lineage>
        <taxon>Bacteria</taxon>
        <taxon>Bacillati</taxon>
        <taxon>Bacillota</taxon>
        <taxon>Negativicutes</taxon>
        <taxon>Selenomonadales</taxon>
        <taxon>Sporomusaceae</taxon>
        <taxon>Methylomusa</taxon>
    </lineage>
</organism>
<sequence length="56" mass="6561">MTEQKEKPPKEARLPALKFIFDNGEEIAFAEYDNGMKYLEQQIAIQKLALQSFQRN</sequence>
<dbReference type="RefSeq" id="WP_158618694.1">
    <property type="nucleotide sequence ID" value="NZ_AP018449.1"/>
</dbReference>
<dbReference type="AlphaFoldDB" id="A0A348AIX3"/>
<evidence type="ECO:0000313" key="1">
    <source>
        <dbReference type="EMBL" id="BBB91021.1"/>
    </source>
</evidence>
<name>A0A348AIX3_9FIRM</name>
<dbReference type="KEGG" id="mana:MAMMFC1_01689"/>
<accession>A0A348AIX3</accession>
<reference evidence="1 2" key="1">
    <citation type="journal article" date="2018" name="Int. J. Syst. Evol. Microbiol.">
        <title>Methylomusa anaerophila gen. nov., sp. nov., an anaerobic methanol-utilizing bacterium isolated from a microbial fuel cell.</title>
        <authorList>
            <person name="Amano N."/>
            <person name="Yamamuro A."/>
            <person name="Miyahara M."/>
            <person name="Kouzuma A."/>
            <person name="Abe T."/>
            <person name="Watanabe K."/>
        </authorList>
    </citation>
    <scope>NUCLEOTIDE SEQUENCE [LARGE SCALE GENOMIC DNA]</scope>
    <source>
        <strain evidence="1 2">MMFC1</strain>
    </source>
</reference>
<keyword evidence="2" id="KW-1185">Reference proteome</keyword>
<protein>
    <submittedName>
        <fullName evidence="1">Uncharacterized protein</fullName>
    </submittedName>
</protein>
<dbReference type="Proteomes" id="UP000276437">
    <property type="component" value="Chromosome"/>
</dbReference>